<protein>
    <submittedName>
        <fullName evidence="5">ABC transporter substrate-binding protein</fullName>
    </submittedName>
</protein>
<dbReference type="SUPFAM" id="SSF53850">
    <property type="entry name" value="Periplasmic binding protein-like II"/>
    <property type="match status" value="1"/>
</dbReference>
<reference evidence="5 6" key="1">
    <citation type="submission" date="2019-05" db="EMBL/GenBank/DDBJ databases">
        <title>We sequenced the genome of Paenibacillus hemerocallicola KCTC 33185 for further insight into its adaptation and study the phylogeny of Paenibacillus.</title>
        <authorList>
            <person name="Narsing Rao M.P."/>
        </authorList>
    </citation>
    <scope>NUCLEOTIDE SEQUENCE [LARGE SCALE GENOMIC DNA]</scope>
    <source>
        <strain evidence="5 6">KCTC 33185</strain>
    </source>
</reference>
<dbReference type="PANTHER" id="PTHR30290">
    <property type="entry name" value="PERIPLASMIC BINDING COMPONENT OF ABC TRANSPORTER"/>
    <property type="match status" value="1"/>
</dbReference>
<dbReference type="InterPro" id="IPR039424">
    <property type="entry name" value="SBP_5"/>
</dbReference>
<dbReference type="Pfam" id="PF00496">
    <property type="entry name" value="SBP_bac_5"/>
    <property type="match status" value="1"/>
</dbReference>
<comment type="subcellular location">
    <subcellularLocation>
        <location evidence="1">Cell membrane</location>
        <topology evidence="1">Lipid-anchor</topology>
    </subcellularLocation>
</comment>
<dbReference type="EMBL" id="VDCQ01000068">
    <property type="protein sequence ID" value="TNJ61980.1"/>
    <property type="molecule type" value="Genomic_DNA"/>
</dbReference>
<sequence>MRRYRHLLLVGLVAALFAVWGCSDKSSTDAGSGNASSGTAGDTAGQAVATDLKYPLSQTIPTLDPHLSLGGSNATVVLNVFEGLFAFNSKYEPVPMLAESYELSADGKTYTFLLRKGVKFHNGKEMKAEDVAASLNRWKDKAARAKSSFGDSQFAVQDDYTVVLNLKNPQNDTLAQLSHVLNFAGIMPKEVIDSAAPEGVNAYIGTGPFKIVEWKKDQYVHVTKFEQYQSLKTAADGFSGKKEALVNNIYFTLATDNATRFSSFLSKDFPYVDVSLDNLPKVQNQPDVQILKNLTTDFNLVFNKKSPLFSNVKNRQAVAAVLDADQILLGIVSTPDLYRLNPSYMYKENSKFYSEAGKENYNQKNPDKAKQLLKDAGYNGQVVTLLTTKDTGNFYNATLMVKDQLEKIGVKTKIDIYDYATMLTKRADPNVWDIYVGPFTMPSTPSQLLYLNPTYGFADDAKLAELLKKSTSAIKPEEIKAANDALQQYQWEYLAAVKIGDTYSYSAVRKNLTGLTLFSGFPNLANTKLLK</sequence>
<dbReference type="RefSeq" id="WP_139606525.1">
    <property type="nucleotide sequence ID" value="NZ_VDCQ01000068.1"/>
</dbReference>
<organism evidence="5 6">
    <name type="scientific">Paenibacillus hemerocallicola</name>
    <dbReference type="NCBI Taxonomy" id="1172614"/>
    <lineage>
        <taxon>Bacteria</taxon>
        <taxon>Bacillati</taxon>
        <taxon>Bacillota</taxon>
        <taxon>Bacilli</taxon>
        <taxon>Bacillales</taxon>
        <taxon>Paenibacillaceae</taxon>
        <taxon>Paenibacillus</taxon>
    </lineage>
</organism>
<comment type="caution">
    <text evidence="5">The sequence shown here is derived from an EMBL/GenBank/DDBJ whole genome shotgun (WGS) entry which is preliminary data.</text>
</comment>
<evidence type="ECO:0000313" key="6">
    <source>
        <dbReference type="Proteomes" id="UP000307943"/>
    </source>
</evidence>
<evidence type="ECO:0000256" key="2">
    <source>
        <dbReference type="ARBA" id="ARBA00022729"/>
    </source>
</evidence>
<dbReference type="InterPro" id="IPR000914">
    <property type="entry name" value="SBP_5_dom"/>
</dbReference>
<dbReference type="Gene3D" id="3.40.190.10">
    <property type="entry name" value="Periplasmic binding protein-like II"/>
    <property type="match status" value="1"/>
</dbReference>
<dbReference type="Gene3D" id="3.10.105.10">
    <property type="entry name" value="Dipeptide-binding Protein, Domain 3"/>
    <property type="match status" value="1"/>
</dbReference>
<dbReference type="PROSITE" id="PS01040">
    <property type="entry name" value="SBP_BACTERIAL_5"/>
    <property type="match status" value="1"/>
</dbReference>
<accession>A0A5C4SZH6</accession>
<dbReference type="Gene3D" id="3.90.76.10">
    <property type="entry name" value="Dipeptide-binding Protein, Domain 1"/>
    <property type="match status" value="1"/>
</dbReference>
<dbReference type="GO" id="GO:1904680">
    <property type="term" value="F:peptide transmembrane transporter activity"/>
    <property type="evidence" value="ECO:0007669"/>
    <property type="project" value="TreeGrafter"/>
</dbReference>
<keyword evidence="6" id="KW-1185">Reference proteome</keyword>
<keyword evidence="2 3" id="KW-0732">Signal</keyword>
<dbReference type="AlphaFoldDB" id="A0A5C4SZH6"/>
<dbReference type="InterPro" id="IPR023765">
    <property type="entry name" value="SBP_5_CS"/>
</dbReference>
<dbReference type="OrthoDB" id="9796817at2"/>
<dbReference type="GO" id="GO:0005886">
    <property type="term" value="C:plasma membrane"/>
    <property type="evidence" value="ECO:0007669"/>
    <property type="project" value="UniProtKB-SubCell"/>
</dbReference>
<dbReference type="GO" id="GO:0015833">
    <property type="term" value="P:peptide transport"/>
    <property type="evidence" value="ECO:0007669"/>
    <property type="project" value="TreeGrafter"/>
</dbReference>
<feature type="chain" id="PRO_5039291281" evidence="3">
    <location>
        <begin position="22"/>
        <end position="531"/>
    </location>
</feature>
<evidence type="ECO:0000313" key="5">
    <source>
        <dbReference type="EMBL" id="TNJ61980.1"/>
    </source>
</evidence>
<feature type="domain" description="Solute-binding protein family 5" evidence="4">
    <location>
        <begin position="92"/>
        <end position="442"/>
    </location>
</feature>
<evidence type="ECO:0000259" key="4">
    <source>
        <dbReference type="Pfam" id="PF00496"/>
    </source>
</evidence>
<evidence type="ECO:0000256" key="1">
    <source>
        <dbReference type="ARBA" id="ARBA00004193"/>
    </source>
</evidence>
<dbReference type="Proteomes" id="UP000307943">
    <property type="component" value="Unassembled WGS sequence"/>
</dbReference>
<dbReference type="PANTHER" id="PTHR30290:SF38">
    <property type="entry name" value="D,D-DIPEPTIDE-BINDING PERIPLASMIC PROTEIN DDPA-RELATED"/>
    <property type="match status" value="1"/>
</dbReference>
<gene>
    <name evidence="5" type="ORF">FE784_33055</name>
</gene>
<evidence type="ECO:0000256" key="3">
    <source>
        <dbReference type="SAM" id="SignalP"/>
    </source>
</evidence>
<feature type="signal peptide" evidence="3">
    <location>
        <begin position="1"/>
        <end position="21"/>
    </location>
</feature>
<proteinExistence type="predicted"/>
<name>A0A5C4SZH6_9BACL</name>